<keyword evidence="4 10" id="KW-0067">ATP-binding</keyword>
<dbReference type="EMBL" id="CP110343">
    <property type="protein sequence ID" value="WPX98182.1"/>
    <property type="molecule type" value="Genomic_DNA"/>
</dbReference>
<evidence type="ECO:0000256" key="2">
    <source>
        <dbReference type="ARBA" id="ARBA00022801"/>
    </source>
</evidence>
<sequence>MNQKKDFSQFCFISASAGSGKTTRVIGRMLQLLSRIPVSKILSSPNYSKIVCITHTNTAVDEILFRLKKIIKSFTLEKSFGVYVNYIGKAWKDEQDVQIFNELHSRLEEVVFIKTIHSYFYSASGMMNRVINEKNDEAIFRKVFLTLIRSLLHAHICNSLTESLRSALKVLSLEFNFDLSESCSELMYEFIKVWWHNKEYDSCTLWEGHIKMFTISSDIDRMLDELNSEELFNIVKREVIDNSKTCINHLIDEYNKENFENYILGNCCLVESCTSFIEKHLENYIISFEKDNFGLLKDMNELPKSDIEHREFIEWMRLSRKDKIVRFNDYMKCFFTDKKELRKKNKFSKCVLSNEIFDREKEKIARLSIIIDKLRYIRIFYSVMLFSIVSHIGYFFLKRTERVCNYNDIMKTAYLRLGDDANKYSLYSKIEHILIDEAQDLDLLQWESLRSIINEFAFDDTGKSIFIVGDMKQGIFNFHNTEASSFYEEFEKLSNHFRDCNKFFTFEEMNTNYRANRTIVNFVNHVFRDKFDKWSDSIAYEHSDGAIYFFRNSKSYKEMCFNSLDNSENGVEVIESDNDSSEEKLMQVLSKISELSDIKISELSDVLVLFRTAKTGYEKMVKMVTDKGLKVHHNSHGEYEKVLTQIRYLLEFMYNPHDDVGFICAVSSIIGIEEIQIDIDSKKENSFSLWEVLQRKRGNEKFMIFLQQCCSLGMWGEFRFFLILFYKFLSSIGDSSVFIVEKLLEGLELNIVQTSIAELCLQWDEFSEVLYKKLKESSRSEKDVGIVFSTIHSAKGMEASHVIIADYPFSTKSRKRIIINSNREIMLKLSILKKSFYESMDYQELFDDIESNKLLYVAMTRAKSYLYFL</sequence>
<evidence type="ECO:0000256" key="5">
    <source>
        <dbReference type="ARBA" id="ARBA00023235"/>
    </source>
</evidence>
<evidence type="ECO:0000256" key="4">
    <source>
        <dbReference type="ARBA" id="ARBA00022840"/>
    </source>
</evidence>
<dbReference type="InterPro" id="IPR014017">
    <property type="entry name" value="DNA_helicase_UvrD-like_C"/>
</dbReference>
<evidence type="ECO:0000313" key="13">
    <source>
        <dbReference type="Proteomes" id="UP001325140"/>
    </source>
</evidence>
<accession>A0ABZ0UR87</accession>
<dbReference type="PROSITE" id="PS51198">
    <property type="entry name" value="UVRD_HELICASE_ATP_BIND"/>
    <property type="match status" value="1"/>
</dbReference>
<organism evidence="12 13">
    <name type="scientific">Candidatus Fokinia crypta</name>
    <dbReference type="NCBI Taxonomy" id="1920990"/>
    <lineage>
        <taxon>Bacteria</taxon>
        <taxon>Pseudomonadati</taxon>
        <taxon>Pseudomonadota</taxon>
        <taxon>Alphaproteobacteria</taxon>
        <taxon>Rickettsiales</taxon>
        <taxon>Candidatus Midichloriaceae</taxon>
        <taxon>Candidatus Fokinia</taxon>
    </lineage>
</organism>
<evidence type="ECO:0000313" key="12">
    <source>
        <dbReference type="EMBL" id="WPX98182.1"/>
    </source>
</evidence>
<keyword evidence="5" id="KW-0413">Isomerase</keyword>
<keyword evidence="2 10" id="KW-0378">Hydrolase</keyword>
<feature type="binding site" evidence="10">
    <location>
        <begin position="15"/>
        <end position="22"/>
    </location>
    <ligand>
        <name>ATP</name>
        <dbReference type="ChEBI" id="CHEBI:30616"/>
    </ligand>
</feature>
<keyword evidence="1 10" id="KW-0547">Nucleotide-binding</keyword>
<dbReference type="Gene3D" id="3.40.50.300">
    <property type="entry name" value="P-loop containing nucleotide triphosphate hydrolases"/>
    <property type="match status" value="4"/>
</dbReference>
<dbReference type="InterPro" id="IPR014016">
    <property type="entry name" value="UvrD-like_ATP-bd"/>
</dbReference>
<gene>
    <name evidence="12" type="ORF">Fokcrypt_00724</name>
</gene>
<comment type="catalytic activity">
    <reaction evidence="6">
        <text>Couples ATP hydrolysis with the unwinding of duplex DNA by translocating in the 3'-5' direction.</text>
        <dbReference type="EC" id="5.6.2.4"/>
    </reaction>
</comment>
<dbReference type="SUPFAM" id="SSF52540">
    <property type="entry name" value="P-loop containing nucleoside triphosphate hydrolases"/>
    <property type="match status" value="1"/>
</dbReference>
<dbReference type="InterPro" id="IPR000212">
    <property type="entry name" value="DNA_helicase_UvrD/REP"/>
</dbReference>
<keyword evidence="3 10" id="KW-0347">Helicase</keyword>
<dbReference type="Pfam" id="PF13361">
    <property type="entry name" value="UvrD_C"/>
    <property type="match status" value="1"/>
</dbReference>
<dbReference type="PANTHER" id="PTHR11070:SF2">
    <property type="entry name" value="ATP-DEPENDENT DNA HELICASE SRS2"/>
    <property type="match status" value="1"/>
</dbReference>
<dbReference type="Pfam" id="PF00580">
    <property type="entry name" value="UvrD-helicase"/>
    <property type="match status" value="1"/>
</dbReference>
<protein>
    <recommendedName>
        <fullName evidence="7">DNA 3'-5' helicase</fullName>
        <ecNumber evidence="7">5.6.2.4</ecNumber>
    </recommendedName>
    <alternativeName>
        <fullName evidence="8">DNA 3'-5' helicase II</fullName>
    </alternativeName>
</protein>
<evidence type="ECO:0000256" key="3">
    <source>
        <dbReference type="ARBA" id="ARBA00022806"/>
    </source>
</evidence>
<evidence type="ECO:0000256" key="6">
    <source>
        <dbReference type="ARBA" id="ARBA00034617"/>
    </source>
</evidence>
<dbReference type="RefSeq" id="WP_323722153.1">
    <property type="nucleotide sequence ID" value="NZ_CP110343.1"/>
</dbReference>
<feature type="domain" description="UvrD-like helicase ATP-binding" evidence="11">
    <location>
        <begin position="1"/>
        <end position="516"/>
    </location>
</feature>
<dbReference type="InterPro" id="IPR027417">
    <property type="entry name" value="P-loop_NTPase"/>
</dbReference>
<evidence type="ECO:0000259" key="11">
    <source>
        <dbReference type="PROSITE" id="PS51198"/>
    </source>
</evidence>
<dbReference type="EC" id="5.6.2.4" evidence="7"/>
<evidence type="ECO:0000256" key="1">
    <source>
        <dbReference type="ARBA" id="ARBA00022741"/>
    </source>
</evidence>
<name>A0ABZ0UR87_9RICK</name>
<proteinExistence type="predicted"/>
<dbReference type="Proteomes" id="UP001325140">
    <property type="component" value="Chromosome"/>
</dbReference>
<evidence type="ECO:0000256" key="10">
    <source>
        <dbReference type="PROSITE-ProRule" id="PRU00560"/>
    </source>
</evidence>
<evidence type="ECO:0000256" key="8">
    <source>
        <dbReference type="ARBA" id="ARBA00034923"/>
    </source>
</evidence>
<evidence type="ECO:0000256" key="7">
    <source>
        <dbReference type="ARBA" id="ARBA00034808"/>
    </source>
</evidence>
<keyword evidence="13" id="KW-1185">Reference proteome</keyword>
<comment type="catalytic activity">
    <reaction evidence="9">
        <text>ATP + H2O = ADP + phosphate + H(+)</text>
        <dbReference type="Rhea" id="RHEA:13065"/>
        <dbReference type="ChEBI" id="CHEBI:15377"/>
        <dbReference type="ChEBI" id="CHEBI:15378"/>
        <dbReference type="ChEBI" id="CHEBI:30616"/>
        <dbReference type="ChEBI" id="CHEBI:43474"/>
        <dbReference type="ChEBI" id="CHEBI:456216"/>
        <dbReference type="EC" id="5.6.2.4"/>
    </reaction>
</comment>
<reference evidence="12" key="1">
    <citation type="submission" date="2022-10" db="EMBL/GenBank/DDBJ databases">
        <title>Host association and intracellularity evolved multiple times independently in the Rickettsiales.</title>
        <authorList>
            <person name="Castelli M."/>
            <person name="Nardi T."/>
            <person name="Gammuto L."/>
            <person name="Bellinzona G."/>
            <person name="Sabaneyeva E."/>
            <person name="Potekhin A."/>
            <person name="Serra V."/>
            <person name="Petroni G."/>
            <person name="Sassera D."/>
        </authorList>
    </citation>
    <scope>NUCLEOTIDE SEQUENCE [LARGE SCALE GENOMIC DNA]</scope>
    <source>
        <strain evidence="12">US_Bl 11III1</strain>
    </source>
</reference>
<evidence type="ECO:0000256" key="9">
    <source>
        <dbReference type="ARBA" id="ARBA00048988"/>
    </source>
</evidence>
<dbReference type="PANTHER" id="PTHR11070">
    <property type="entry name" value="UVRD / RECB / PCRA DNA HELICASE FAMILY MEMBER"/>
    <property type="match status" value="1"/>
</dbReference>